<evidence type="ECO:0000256" key="1">
    <source>
        <dbReference type="ARBA" id="ARBA00022741"/>
    </source>
</evidence>
<dbReference type="GO" id="GO:0005524">
    <property type="term" value="F:ATP binding"/>
    <property type="evidence" value="ECO:0007669"/>
    <property type="project" value="UniProtKB-KW"/>
</dbReference>
<dbReference type="OrthoDB" id="5496274at2"/>
<dbReference type="Gene3D" id="1.10.10.60">
    <property type="entry name" value="Homeodomain-like"/>
    <property type="match status" value="1"/>
</dbReference>
<dbReference type="EMBL" id="FOVM01000005">
    <property type="protein sequence ID" value="SFN75348.1"/>
    <property type="molecule type" value="Genomic_DNA"/>
</dbReference>
<dbReference type="GO" id="GO:0043565">
    <property type="term" value="F:sequence-specific DNA binding"/>
    <property type="evidence" value="ECO:0007669"/>
    <property type="project" value="InterPro"/>
</dbReference>
<gene>
    <name evidence="7" type="ORF">SAMN05216219_1948</name>
</gene>
<proteinExistence type="predicted"/>
<evidence type="ECO:0000256" key="2">
    <source>
        <dbReference type="ARBA" id="ARBA00022840"/>
    </source>
</evidence>
<dbReference type="Gene3D" id="3.30.450.40">
    <property type="match status" value="1"/>
</dbReference>
<keyword evidence="3" id="KW-0805">Transcription regulation</keyword>
<dbReference type="InterPro" id="IPR009057">
    <property type="entry name" value="Homeodomain-like_sf"/>
</dbReference>
<dbReference type="InterPro" id="IPR002197">
    <property type="entry name" value="HTH_Fis"/>
</dbReference>
<feature type="domain" description="Sigma-54 factor interaction" evidence="6">
    <location>
        <begin position="371"/>
        <end position="430"/>
    </location>
</feature>
<dbReference type="PANTHER" id="PTHR32071">
    <property type="entry name" value="TRANSCRIPTIONAL REGULATORY PROTEIN"/>
    <property type="match status" value="1"/>
</dbReference>
<dbReference type="SUPFAM" id="SSF52540">
    <property type="entry name" value="P-loop containing nucleoside triphosphate hydrolases"/>
    <property type="match status" value="1"/>
</dbReference>
<dbReference type="Pfam" id="PF01590">
    <property type="entry name" value="GAF"/>
    <property type="match status" value="1"/>
</dbReference>
<dbReference type="PROSITE" id="PS50045">
    <property type="entry name" value="SIGMA54_INTERACT_4"/>
    <property type="match status" value="1"/>
</dbReference>
<dbReference type="InterPro" id="IPR029016">
    <property type="entry name" value="GAF-like_dom_sf"/>
</dbReference>
<organism evidence="7 8">
    <name type="scientific">Mycetocola miduiensis</name>
    <dbReference type="NCBI Taxonomy" id="995034"/>
    <lineage>
        <taxon>Bacteria</taxon>
        <taxon>Bacillati</taxon>
        <taxon>Actinomycetota</taxon>
        <taxon>Actinomycetes</taxon>
        <taxon>Micrococcales</taxon>
        <taxon>Microbacteriaceae</taxon>
        <taxon>Mycetocola</taxon>
    </lineage>
</organism>
<dbReference type="InterPro" id="IPR002078">
    <property type="entry name" value="Sigma_54_int"/>
</dbReference>
<dbReference type="Pfam" id="PF02954">
    <property type="entry name" value="HTH_8"/>
    <property type="match status" value="1"/>
</dbReference>
<dbReference type="InterPro" id="IPR058031">
    <property type="entry name" value="AAA_lid_NorR"/>
</dbReference>
<evidence type="ECO:0000313" key="8">
    <source>
        <dbReference type="Proteomes" id="UP000198867"/>
    </source>
</evidence>
<accession>A0A1I5BKR3</accession>
<evidence type="ECO:0000259" key="6">
    <source>
        <dbReference type="PROSITE" id="PS50045"/>
    </source>
</evidence>
<evidence type="ECO:0000256" key="4">
    <source>
        <dbReference type="ARBA" id="ARBA00023125"/>
    </source>
</evidence>
<dbReference type="GO" id="GO:0006355">
    <property type="term" value="P:regulation of DNA-templated transcription"/>
    <property type="evidence" value="ECO:0007669"/>
    <property type="project" value="InterPro"/>
</dbReference>
<dbReference type="Gene3D" id="1.10.8.60">
    <property type="match status" value="1"/>
</dbReference>
<keyword evidence="1" id="KW-0547">Nucleotide-binding</keyword>
<keyword evidence="4" id="KW-0238">DNA-binding</keyword>
<protein>
    <submittedName>
        <fullName evidence="7">Transcriptional regulator of acetoin/glycerol metabolism</fullName>
    </submittedName>
</protein>
<keyword evidence="8" id="KW-1185">Reference proteome</keyword>
<dbReference type="SUPFAM" id="SSF46689">
    <property type="entry name" value="Homeodomain-like"/>
    <property type="match status" value="1"/>
</dbReference>
<sequence>MVPNQDEGLAKLAREPHAGQIVPAARRLLASWQRSQEYGVSAEIVDPAWAGPAASDSLFFQCGQEVLAGLHGTLANEPVSLMLTDADGLVLNRFSGDTSLLRALDKVHLAPGFAFSEREAGTNGMGLALADRTPTLVRAEEHYSASLRTYTCAAVPVLDPHTGRLEGSVNITTWARSSPELLLALAQSAAGNTSALMLARSQGHRTRPEPKGGVFRVQRERLDTGAGTLRAMSSGWTEALDQAVQALAAGRVVAAVGEPGSGRATLLGQALRQACPGSRILCAAVPAPEDVDYWLSLWTPELAKPGTAVIVENVHSLPAWAAEELRARVAGALRSLPVPAAGGQPTLAWAVTAEGLDAVPQPLAALVDTVVPVPALRERAADVLPLARYAARQTRLREVDFTRAAEHMLTSHPWPGNIDELFSAVQAAALLAETIDVRHLPSTLVGRPGPHLSRIESVERDEIVRCLSRPGTTVAAAAAELGIGRATIYRRMARLGITLPK</sequence>
<dbReference type="Proteomes" id="UP000198867">
    <property type="component" value="Unassembled WGS sequence"/>
</dbReference>
<dbReference type="RefSeq" id="WP_090710919.1">
    <property type="nucleotide sequence ID" value="NZ_FOVM01000005.1"/>
</dbReference>
<name>A0A1I5BKR3_9MICO</name>
<dbReference type="AlphaFoldDB" id="A0A1I5BKR3"/>
<dbReference type="InterPro" id="IPR003018">
    <property type="entry name" value="GAF"/>
</dbReference>
<dbReference type="Pfam" id="PF25601">
    <property type="entry name" value="AAA_lid_14"/>
    <property type="match status" value="1"/>
</dbReference>
<dbReference type="STRING" id="995034.SAMN05216219_1948"/>
<evidence type="ECO:0000313" key="7">
    <source>
        <dbReference type="EMBL" id="SFN75348.1"/>
    </source>
</evidence>
<keyword evidence="5" id="KW-0804">Transcription</keyword>
<evidence type="ECO:0000256" key="3">
    <source>
        <dbReference type="ARBA" id="ARBA00023015"/>
    </source>
</evidence>
<dbReference type="InterPro" id="IPR027417">
    <property type="entry name" value="P-loop_NTPase"/>
</dbReference>
<reference evidence="8" key="1">
    <citation type="submission" date="2016-10" db="EMBL/GenBank/DDBJ databases">
        <authorList>
            <person name="Varghese N."/>
            <person name="Submissions S."/>
        </authorList>
    </citation>
    <scope>NUCLEOTIDE SEQUENCE [LARGE SCALE GENOMIC DNA]</scope>
    <source>
        <strain evidence="8">CGMCC 1.11101</strain>
    </source>
</reference>
<keyword evidence="2" id="KW-0067">ATP-binding</keyword>
<evidence type="ECO:0000256" key="5">
    <source>
        <dbReference type="ARBA" id="ARBA00023163"/>
    </source>
</evidence>